<proteinExistence type="inferred from homology"/>
<name>A0ABW4FWN9_9PSEU</name>
<evidence type="ECO:0000313" key="4">
    <source>
        <dbReference type="Proteomes" id="UP001597145"/>
    </source>
</evidence>
<comment type="caution">
    <text evidence="3">The sequence shown here is derived from an EMBL/GenBank/DDBJ whole genome shotgun (WGS) entry which is preliminary data.</text>
</comment>
<accession>A0ABW4FWN9</accession>
<comment type="similarity">
    <text evidence="1">Belongs to the AHA1 family.</text>
</comment>
<protein>
    <submittedName>
        <fullName evidence="3">SRPBCC domain-containing protein</fullName>
    </submittedName>
</protein>
<sequence>MTDRPRTPSQQRQFTITRVLEAPRELVFRAWTEPARMAAWFGPRGCTTPLSTIATDVRPGGTWRATMIRDDNGAEYPTGGFYIEVSEPERLVFTWREPGSGEESVVTVELADLGGRTEMTFHQAGFSSGETRSGVHEGWASSFERLADLFPPETTPRSTP</sequence>
<gene>
    <name evidence="3" type="ORF">ACFSCY_35510</name>
</gene>
<dbReference type="CDD" id="cd07814">
    <property type="entry name" value="SRPBCC_CalC_Aha1-like"/>
    <property type="match status" value="1"/>
</dbReference>
<keyword evidence="4" id="KW-1185">Reference proteome</keyword>
<dbReference type="Gene3D" id="3.30.530.20">
    <property type="match status" value="1"/>
</dbReference>
<dbReference type="Proteomes" id="UP001597145">
    <property type="component" value="Unassembled WGS sequence"/>
</dbReference>
<dbReference type="Pfam" id="PF08327">
    <property type="entry name" value="AHSA1"/>
    <property type="match status" value="1"/>
</dbReference>
<evidence type="ECO:0000313" key="3">
    <source>
        <dbReference type="EMBL" id="MFD1534740.1"/>
    </source>
</evidence>
<reference evidence="4" key="1">
    <citation type="journal article" date="2019" name="Int. J. Syst. Evol. Microbiol.">
        <title>The Global Catalogue of Microorganisms (GCM) 10K type strain sequencing project: providing services to taxonomists for standard genome sequencing and annotation.</title>
        <authorList>
            <consortium name="The Broad Institute Genomics Platform"/>
            <consortium name="The Broad Institute Genome Sequencing Center for Infectious Disease"/>
            <person name="Wu L."/>
            <person name="Ma J."/>
        </authorList>
    </citation>
    <scope>NUCLEOTIDE SEQUENCE [LARGE SCALE GENOMIC DNA]</scope>
    <source>
        <strain evidence="4">JCM 12165</strain>
    </source>
</reference>
<dbReference type="InterPro" id="IPR023393">
    <property type="entry name" value="START-like_dom_sf"/>
</dbReference>
<dbReference type="InterPro" id="IPR013538">
    <property type="entry name" value="ASHA1/2-like_C"/>
</dbReference>
<evidence type="ECO:0000259" key="2">
    <source>
        <dbReference type="Pfam" id="PF08327"/>
    </source>
</evidence>
<dbReference type="SUPFAM" id="SSF55961">
    <property type="entry name" value="Bet v1-like"/>
    <property type="match status" value="1"/>
</dbReference>
<dbReference type="RefSeq" id="WP_343975705.1">
    <property type="nucleotide sequence ID" value="NZ_BAAAJG010000008.1"/>
</dbReference>
<dbReference type="EMBL" id="JBHUCP010000043">
    <property type="protein sequence ID" value="MFD1534740.1"/>
    <property type="molecule type" value="Genomic_DNA"/>
</dbReference>
<evidence type="ECO:0000256" key="1">
    <source>
        <dbReference type="ARBA" id="ARBA00006817"/>
    </source>
</evidence>
<organism evidence="3 4">
    <name type="scientific">Pseudonocardia aurantiaca</name>
    <dbReference type="NCBI Taxonomy" id="75290"/>
    <lineage>
        <taxon>Bacteria</taxon>
        <taxon>Bacillati</taxon>
        <taxon>Actinomycetota</taxon>
        <taxon>Actinomycetes</taxon>
        <taxon>Pseudonocardiales</taxon>
        <taxon>Pseudonocardiaceae</taxon>
        <taxon>Pseudonocardia</taxon>
    </lineage>
</organism>
<feature type="domain" description="Activator of Hsp90 ATPase homologue 1/2-like C-terminal" evidence="2">
    <location>
        <begin position="22"/>
        <end position="150"/>
    </location>
</feature>